<dbReference type="PANTHER" id="PTHR43736:SF1">
    <property type="entry name" value="DIHYDRONEOPTERIN TRIPHOSPHATE DIPHOSPHATASE"/>
    <property type="match status" value="1"/>
</dbReference>
<dbReference type="PROSITE" id="PS51462">
    <property type="entry name" value="NUDIX"/>
    <property type="match status" value="1"/>
</dbReference>
<protein>
    <recommendedName>
        <fullName evidence="2">Nudix hydrolase domain-containing protein</fullName>
    </recommendedName>
</protein>
<dbReference type="AlphaFoldDB" id="A0A6V7REL6"/>
<gene>
    <name evidence="3" type="ORF">JEOSCH030_00849</name>
</gene>
<dbReference type="PANTHER" id="PTHR43736">
    <property type="entry name" value="ADP-RIBOSE PYROPHOSPHATASE"/>
    <property type="match status" value="1"/>
</dbReference>
<feature type="domain" description="Nudix hydrolase" evidence="2">
    <location>
        <begin position="57"/>
        <end position="198"/>
    </location>
</feature>
<proteinExistence type="inferred from homology"/>
<dbReference type="SUPFAM" id="SSF55811">
    <property type="entry name" value="Nudix"/>
    <property type="match status" value="1"/>
</dbReference>
<dbReference type="Gene3D" id="3.90.79.10">
    <property type="entry name" value="Nucleoside Triphosphate Pyrophosphohydrolase"/>
    <property type="match status" value="1"/>
</dbReference>
<evidence type="ECO:0000259" key="2">
    <source>
        <dbReference type="PROSITE" id="PS51462"/>
    </source>
</evidence>
<dbReference type="InterPro" id="IPR000086">
    <property type="entry name" value="NUDIX_hydrolase_dom"/>
</dbReference>
<reference evidence="3 4" key="1">
    <citation type="submission" date="2020-07" db="EMBL/GenBank/DDBJ databases">
        <authorList>
            <person name="Criscuolo A."/>
        </authorList>
    </citation>
    <scope>NUCLEOTIDE SEQUENCE [LARGE SCALE GENOMIC DNA]</scope>
    <source>
        <strain evidence="4">CIP 111030</strain>
    </source>
</reference>
<keyword evidence="4" id="KW-1185">Reference proteome</keyword>
<comment type="caution">
    <text evidence="3">The sequence shown here is derived from an EMBL/GenBank/DDBJ whole genome shotgun (WGS) entry which is preliminary data.</text>
</comment>
<evidence type="ECO:0000313" key="4">
    <source>
        <dbReference type="Proteomes" id="UP000521032"/>
    </source>
</evidence>
<sequence length="202" mass="23494">MINISLNFKIYNEVTTKLCDILKFIKRPFNEQESADREIFLNWLNTEQDILTRTNTVAHITASAWVISPDRNYVLMAYHNIYDSWSWLGGHADGNPDLLEVALKEAKEESGIEAVYPLSKDIFSLEILTVDGHTKREKYIPSHLHLNVSYLFEADMNQRLLVNQEENSAVEWIKVTDIAKKSSEPWFVTRIYSKLMKKVEQL</sequence>
<dbReference type="EMBL" id="CAJEWE010000008">
    <property type="protein sequence ID" value="CAD2075344.1"/>
    <property type="molecule type" value="Genomic_DNA"/>
</dbReference>
<accession>A0A6V7REL6</accession>
<dbReference type="InterPro" id="IPR015797">
    <property type="entry name" value="NUDIX_hydrolase-like_dom_sf"/>
</dbReference>
<organism evidence="3 4">
    <name type="scientific">Phocicoccus schoeneichii</name>
    <dbReference type="NCBI Taxonomy" id="1812261"/>
    <lineage>
        <taxon>Bacteria</taxon>
        <taxon>Bacillati</taxon>
        <taxon>Bacillota</taxon>
        <taxon>Bacilli</taxon>
        <taxon>Bacillales</taxon>
        <taxon>Salinicoccaceae</taxon>
        <taxon>Phocicoccus</taxon>
    </lineage>
</organism>
<comment type="similarity">
    <text evidence="1">Belongs to the Nudix hydrolase family.</text>
</comment>
<name>A0A6V7REL6_9BACL</name>
<dbReference type="CDD" id="cd03674">
    <property type="entry name" value="NUDIX_Hydrolase"/>
    <property type="match status" value="1"/>
</dbReference>
<evidence type="ECO:0000313" key="3">
    <source>
        <dbReference type="EMBL" id="CAD2075344.1"/>
    </source>
</evidence>
<evidence type="ECO:0000256" key="1">
    <source>
        <dbReference type="ARBA" id="ARBA00005582"/>
    </source>
</evidence>
<dbReference type="Pfam" id="PF00293">
    <property type="entry name" value="NUDIX"/>
    <property type="match status" value="1"/>
</dbReference>
<dbReference type="Proteomes" id="UP000521032">
    <property type="component" value="Unassembled WGS sequence"/>
</dbReference>